<dbReference type="GO" id="GO:0016987">
    <property type="term" value="F:sigma factor activity"/>
    <property type="evidence" value="ECO:0007669"/>
    <property type="project" value="UniProtKB-KW"/>
</dbReference>
<dbReference type="PANTHER" id="PTHR43133:SF8">
    <property type="entry name" value="RNA POLYMERASE SIGMA FACTOR HI_1459-RELATED"/>
    <property type="match status" value="1"/>
</dbReference>
<dbReference type="Gene3D" id="1.10.1740.10">
    <property type="match status" value="1"/>
</dbReference>
<evidence type="ECO:0000256" key="4">
    <source>
        <dbReference type="ARBA" id="ARBA00023125"/>
    </source>
</evidence>
<gene>
    <name evidence="7" type="ORF">SOCE836_040880</name>
</gene>
<dbReference type="EMBL" id="CP012672">
    <property type="protein sequence ID" value="AUX31953.1"/>
    <property type="molecule type" value="Genomic_DNA"/>
</dbReference>
<dbReference type="InterPro" id="IPR013324">
    <property type="entry name" value="RNA_pol_sigma_r3/r4-like"/>
</dbReference>
<organism evidence="7 8">
    <name type="scientific">Sorangium cellulosum</name>
    <name type="common">Polyangium cellulosum</name>
    <dbReference type="NCBI Taxonomy" id="56"/>
    <lineage>
        <taxon>Bacteria</taxon>
        <taxon>Pseudomonadati</taxon>
        <taxon>Myxococcota</taxon>
        <taxon>Polyangia</taxon>
        <taxon>Polyangiales</taxon>
        <taxon>Polyangiaceae</taxon>
        <taxon>Sorangium</taxon>
    </lineage>
</organism>
<reference evidence="7 8" key="1">
    <citation type="submission" date="2015-09" db="EMBL/GenBank/DDBJ databases">
        <title>Sorangium comparison.</title>
        <authorList>
            <person name="Zaburannyi N."/>
            <person name="Bunk B."/>
            <person name="Overmann J."/>
            <person name="Mueller R."/>
        </authorList>
    </citation>
    <scope>NUCLEOTIDE SEQUENCE [LARGE SCALE GENOMIC DNA]</scope>
    <source>
        <strain evidence="7 8">So ce836</strain>
    </source>
</reference>
<proteinExistence type="inferred from homology"/>
<dbReference type="Proteomes" id="UP000295497">
    <property type="component" value="Chromosome"/>
</dbReference>
<comment type="similarity">
    <text evidence="1">Belongs to the sigma-70 factor family. ECF subfamily.</text>
</comment>
<evidence type="ECO:0000256" key="2">
    <source>
        <dbReference type="ARBA" id="ARBA00023015"/>
    </source>
</evidence>
<dbReference type="SUPFAM" id="SSF88946">
    <property type="entry name" value="Sigma2 domain of RNA polymerase sigma factors"/>
    <property type="match status" value="1"/>
</dbReference>
<dbReference type="PANTHER" id="PTHR43133">
    <property type="entry name" value="RNA POLYMERASE ECF-TYPE SIGMA FACTO"/>
    <property type="match status" value="1"/>
</dbReference>
<dbReference type="AlphaFoldDB" id="A0A4P2QR00"/>
<dbReference type="InterPro" id="IPR039425">
    <property type="entry name" value="RNA_pol_sigma-70-like"/>
</dbReference>
<dbReference type="InterPro" id="IPR036388">
    <property type="entry name" value="WH-like_DNA-bd_sf"/>
</dbReference>
<keyword evidence="3" id="KW-0731">Sigma factor</keyword>
<keyword evidence="4" id="KW-0238">DNA-binding</keyword>
<keyword evidence="5" id="KW-0804">Transcription</keyword>
<evidence type="ECO:0000259" key="6">
    <source>
        <dbReference type="Pfam" id="PF04542"/>
    </source>
</evidence>
<evidence type="ECO:0000256" key="5">
    <source>
        <dbReference type="ARBA" id="ARBA00023163"/>
    </source>
</evidence>
<accession>A0A4P2QR00</accession>
<dbReference type="GO" id="GO:0003677">
    <property type="term" value="F:DNA binding"/>
    <property type="evidence" value="ECO:0007669"/>
    <property type="project" value="UniProtKB-KW"/>
</dbReference>
<name>A0A4P2QR00_SORCE</name>
<evidence type="ECO:0000256" key="1">
    <source>
        <dbReference type="ARBA" id="ARBA00010641"/>
    </source>
</evidence>
<protein>
    <recommendedName>
        <fullName evidence="6">RNA polymerase sigma-70 region 2 domain-containing protein</fullName>
    </recommendedName>
</protein>
<dbReference type="InterPro" id="IPR007627">
    <property type="entry name" value="RNA_pol_sigma70_r2"/>
</dbReference>
<dbReference type="InterPro" id="IPR013325">
    <property type="entry name" value="RNA_pol_sigma_r2"/>
</dbReference>
<dbReference type="GO" id="GO:0006352">
    <property type="term" value="P:DNA-templated transcription initiation"/>
    <property type="evidence" value="ECO:0007669"/>
    <property type="project" value="InterPro"/>
</dbReference>
<dbReference type="SUPFAM" id="SSF88659">
    <property type="entry name" value="Sigma3 and sigma4 domains of RNA polymerase sigma factors"/>
    <property type="match status" value="1"/>
</dbReference>
<dbReference type="Pfam" id="PF04542">
    <property type="entry name" value="Sigma70_r2"/>
    <property type="match status" value="1"/>
</dbReference>
<evidence type="ECO:0000313" key="8">
    <source>
        <dbReference type="Proteomes" id="UP000295497"/>
    </source>
</evidence>
<evidence type="ECO:0000256" key="3">
    <source>
        <dbReference type="ARBA" id="ARBA00023082"/>
    </source>
</evidence>
<keyword evidence="2" id="KW-0805">Transcription regulation</keyword>
<feature type="domain" description="RNA polymerase sigma-70 region 2" evidence="6">
    <location>
        <begin position="24"/>
        <end position="95"/>
    </location>
</feature>
<sequence length="186" mass="20762">MSHVHPAPSARDRDSCVFSSLMAEQGRIRAMLRSLGVHPQDREDLAQEVLFAAWRAIEACRYMPDPARDASYALRAWLMGIAWRKASHYHGRAHRRRELPVGLDPWYLAVPEPVVDRDPVDRLDALEGILSVFRLPHRQKEVLLLASIGHGPTEIAGIVGVPIGTAASRLRRGRQLLAESLTGGKR</sequence>
<dbReference type="Gene3D" id="1.10.10.10">
    <property type="entry name" value="Winged helix-like DNA-binding domain superfamily/Winged helix DNA-binding domain"/>
    <property type="match status" value="1"/>
</dbReference>
<evidence type="ECO:0000313" key="7">
    <source>
        <dbReference type="EMBL" id="AUX31953.1"/>
    </source>
</evidence>